<dbReference type="InterPro" id="IPR000719">
    <property type="entry name" value="Prot_kinase_dom"/>
</dbReference>
<dbReference type="FunFam" id="1.10.510.10:FF:000029">
    <property type="entry name" value="Homeodomain-interacting protein kinase 2 isoform 1"/>
    <property type="match status" value="1"/>
</dbReference>
<dbReference type="GeneTree" id="ENSGT00940000155960"/>
<proteinExistence type="inferred from homology"/>
<evidence type="ECO:0000313" key="13">
    <source>
        <dbReference type="Ensembl" id="ENSEBUP00000009984.1"/>
    </source>
</evidence>
<evidence type="ECO:0000256" key="7">
    <source>
        <dbReference type="ARBA" id="ARBA00047899"/>
    </source>
</evidence>
<keyword evidence="6 10" id="KW-0067">ATP-binding</keyword>
<name>A0A8C4Q510_EPTBU</name>
<dbReference type="InterPro" id="IPR011009">
    <property type="entry name" value="Kinase-like_dom_sf"/>
</dbReference>
<dbReference type="GO" id="GO:0004713">
    <property type="term" value="F:protein tyrosine kinase activity"/>
    <property type="evidence" value="ECO:0007669"/>
    <property type="project" value="TreeGrafter"/>
</dbReference>
<dbReference type="PANTHER" id="PTHR24058">
    <property type="entry name" value="DUAL SPECIFICITY PROTEIN KINASE"/>
    <property type="match status" value="1"/>
</dbReference>
<evidence type="ECO:0000256" key="11">
    <source>
        <dbReference type="SAM" id="MobiDB-lite"/>
    </source>
</evidence>
<dbReference type="Pfam" id="PF00069">
    <property type="entry name" value="Pkinase"/>
    <property type="match status" value="1"/>
</dbReference>
<evidence type="ECO:0000256" key="2">
    <source>
        <dbReference type="ARBA" id="ARBA00022527"/>
    </source>
</evidence>
<dbReference type="GO" id="GO:0005737">
    <property type="term" value="C:cytoplasm"/>
    <property type="evidence" value="ECO:0007669"/>
    <property type="project" value="TreeGrafter"/>
</dbReference>
<dbReference type="EC" id="2.7.11.1" evidence="1"/>
<evidence type="ECO:0000256" key="6">
    <source>
        <dbReference type="ARBA" id="ARBA00022840"/>
    </source>
</evidence>
<dbReference type="GO" id="GO:0004674">
    <property type="term" value="F:protein serine/threonine kinase activity"/>
    <property type="evidence" value="ECO:0007669"/>
    <property type="project" value="UniProtKB-KW"/>
</dbReference>
<evidence type="ECO:0000256" key="5">
    <source>
        <dbReference type="ARBA" id="ARBA00022777"/>
    </source>
</evidence>
<feature type="region of interest" description="Disordered" evidence="11">
    <location>
        <begin position="723"/>
        <end position="768"/>
    </location>
</feature>
<dbReference type="InterPro" id="IPR017441">
    <property type="entry name" value="Protein_kinase_ATP_BS"/>
</dbReference>
<dbReference type="SUPFAM" id="SSF56112">
    <property type="entry name" value="Protein kinase-like (PK-like)"/>
    <property type="match status" value="1"/>
</dbReference>
<keyword evidence="4 10" id="KW-0547">Nucleotide-binding</keyword>
<comment type="similarity">
    <text evidence="9">Belongs to the protein kinase superfamily. CMGC Ser/Thr protein kinase family. HIPK subfamily.</text>
</comment>
<accession>A0A8C4Q510</accession>
<dbReference type="SMART" id="SM00220">
    <property type="entry name" value="S_TKc"/>
    <property type="match status" value="1"/>
</dbReference>
<organism evidence="13 14">
    <name type="scientific">Eptatretus burgeri</name>
    <name type="common">Inshore hagfish</name>
    <dbReference type="NCBI Taxonomy" id="7764"/>
    <lineage>
        <taxon>Eukaryota</taxon>
        <taxon>Metazoa</taxon>
        <taxon>Chordata</taxon>
        <taxon>Craniata</taxon>
        <taxon>Vertebrata</taxon>
        <taxon>Cyclostomata</taxon>
        <taxon>Myxini</taxon>
        <taxon>Myxiniformes</taxon>
        <taxon>Myxinidae</taxon>
        <taxon>Eptatretinae</taxon>
        <taxon>Eptatretus</taxon>
    </lineage>
</organism>
<feature type="region of interest" description="Disordered" evidence="11">
    <location>
        <begin position="834"/>
        <end position="902"/>
    </location>
</feature>
<dbReference type="PROSITE" id="PS00108">
    <property type="entry name" value="PROTEIN_KINASE_ST"/>
    <property type="match status" value="1"/>
</dbReference>
<evidence type="ECO:0000256" key="4">
    <source>
        <dbReference type="ARBA" id="ARBA00022741"/>
    </source>
</evidence>
<feature type="compositionally biased region" description="Low complexity" evidence="11">
    <location>
        <begin position="862"/>
        <end position="879"/>
    </location>
</feature>
<evidence type="ECO:0000256" key="9">
    <source>
        <dbReference type="ARBA" id="ARBA00061380"/>
    </source>
</evidence>
<feature type="binding site" evidence="10">
    <location>
        <position position="252"/>
    </location>
    <ligand>
        <name>ATP</name>
        <dbReference type="ChEBI" id="CHEBI:30616"/>
    </ligand>
</feature>
<keyword evidence="5" id="KW-0418">Kinase</keyword>
<dbReference type="Proteomes" id="UP000694388">
    <property type="component" value="Unplaced"/>
</dbReference>
<feature type="domain" description="Protein kinase" evidence="12">
    <location>
        <begin position="223"/>
        <end position="552"/>
    </location>
</feature>
<dbReference type="Gene3D" id="1.10.510.10">
    <property type="entry name" value="Transferase(Phosphotransferase) domain 1"/>
    <property type="match status" value="1"/>
</dbReference>
<evidence type="ECO:0000256" key="8">
    <source>
        <dbReference type="ARBA" id="ARBA00048679"/>
    </source>
</evidence>
<keyword evidence="2" id="KW-0723">Serine/threonine-protein kinase</keyword>
<dbReference type="GO" id="GO:0005524">
    <property type="term" value="F:ATP binding"/>
    <property type="evidence" value="ECO:0007669"/>
    <property type="project" value="UniProtKB-UniRule"/>
</dbReference>
<dbReference type="AlphaFoldDB" id="A0A8C4Q510"/>
<evidence type="ECO:0000256" key="1">
    <source>
        <dbReference type="ARBA" id="ARBA00012513"/>
    </source>
</evidence>
<dbReference type="InterPro" id="IPR008271">
    <property type="entry name" value="Ser/Thr_kinase_AS"/>
</dbReference>
<dbReference type="GO" id="GO:0005634">
    <property type="term" value="C:nucleus"/>
    <property type="evidence" value="ECO:0007669"/>
    <property type="project" value="UniProtKB-ARBA"/>
</dbReference>
<comment type="catalytic activity">
    <reaction evidence="8">
        <text>L-seryl-[protein] + ATP = O-phospho-L-seryl-[protein] + ADP + H(+)</text>
        <dbReference type="Rhea" id="RHEA:17989"/>
        <dbReference type="Rhea" id="RHEA-COMP:9863"/>
        <dbReference type="Rhea" id="RHEA-COMP:11604"/>
        <dbReference type="ChEBI" id="CHEBI:15378"/>
        <dbReference type="ChEBI" id="CHEBI:29999"/>
        <dbReference type="ChEBI" id="CHEBI:30616"/>
        <dbReference type="ChEBI" id="CHEBI:83421"/>
        <dbReference type="ChEBI" id="CHEBI:456216"/>
        <dbReference type="EC" id="2.7.11.1"/>
    </reaction>
</comment>
<comment type="catalytic activity">
    <reaction evidence="7">
        <text>L-threonyl-[protein] + ATP = O-phospho-L-threonyl-[protein] + ADP + H(+)</text>
        <dbReference type="Rhea" id="RHEA:46608"/>
        <dbReference type="Rhea" id="RHEA-COMP:11060"/>
        <dbReference type="Rhea" id="RHEA-COMP:11605"/>
        <dbReference type="ChEBI" id="CHEBI:15378"/>
        <dbReference type="ChEBI" id="CHEBI:30013"/>
        <dbReference type="ChEBI" id="CHEBI:30616"/>
        <dbReference type="ChEBI" id="CHEBI:61977"/>
        <dbReference type="ChEBI" id="CHEBI:456216"/>
        <dbReference type="EC" id="2.7.11.1"/>
    </reaction>
</comment>
<evidence type="ECO:0000256" key="3">
    <source>
        <dbReference type="ARBA" id="ARBA00022679"/>
    </source>
</evidence>
<sequence length="902" mass="98395">MAPVYERGMAIQLDQGPPYVPPYAAAKKLKLEGHSHAAAYPYPYGPAVPSIPPHTPMGTYGFTTDAAGYGGQLPLQTQRHFAFADPSFAAYTVSNMAFAPGARFGVGQIPDIDSGCVMPQQPSLAIMPASYCMESLGWDTEHRGGLKRKSEDMEGNFIAVAMGGTCCLAEAPVPLCPPAILPFDAEEIIGPEPSLQESSSPDDAEGDYRLVPRDVLVSPTEAYEVLGFLGRGTFGQVARCQARHRGRQVAVKVLKRHPASYARQARVEAGILARLAAASTDGDDGNLVRALECFAHRGHTCLVFELLALSLYDFLKRGRFRPMGLWAVRPVLKQVATALAKLKSLGLIHADLKPENIMLVDPIRQPFRVKVIDFGSASHVSKAVCSTYLQSRYYRAPEIILGLPYCEAIDMWSLGCVVAELYLGWPLYPGALEYDQIRYISETQGLPPEHLLSSGTKTGKFFKKESTYKEWKLKSPEEHEAETGLKSKEARKYIFSSLDDMVQVNPALELRGTEARAERIDRREFVDLLKMMLVVDAAERITPAQALSHPFLTLSHLQDYGHTTHAASSWQAMEVCHSRPLSYNLQTLGTLPYLPPATTESTYSNQMPVLHSQGGPFSTNPTMTLPLPNQEPPILSYPPGFCPDIGPTIGSVTSTQYSLPAEVYPQPLLFCPSHFQGGLTTSLQKSAYTTAPLNSQHPLQHPLPVQSSLQPWDGRGVQLISVPGWRQRGTACRRPPDSQAGRPPVHHDKRKGQRHAQRTNAPSDWHTPVQCAHASALPLATRRSAQAGSIDKTNACTRGSELTTAHMPRHAQNTPQELGSPVRTEVMTSRKMHPEWPDVSHGYKEVNTSPAAMPAGGERGMTDTPSTGGSLLSLSSSDGAMASEEESDVEGEEDGTGKAQKR</sequence>
<evidence type="ECO:0000259" key="12">
    <source>
        <dbReference type="PROSITE" id="PS50011"/>
    </source>
</evidence>
<reference evidence="13" key="1">
    <citation type="submission" date="2025-08" db="UniProtKB">
        <authorList>
            <consortium name="Ensembl"/>
        </authorList>
    </citation>
    <scope>IDENTIFICATION</scope>
</reference>
<evidence type="ECO:0000256" key="10">
    <source>
        <dbReference type="PROSITE-ProRule" id="PRU10141"/>
    </source>
</evidence>
<evidence type="ECO:0000313" key="14">
    <source>
        <dbReference type="Proteomes" id="UP000694388"/>
    </source>
</evidence>
<feature type="compositionally biased region" description="Acidic residues" evidence="11">
    <location>
        <begin position="883"/>
        <end position="894"/>
    </location>
</feature>
<keyword evidence="3" id="KW-0808">Transferase</keyword>
<feature type="compositionally biased region" description="Basic residues" evidence="11">
    <location>
        <begin position="747"/>
        <end position="757"/>
    </location>
</feature>
<dbReference type="PANTHER" id="PTHR24058:SF17">
    <property type="entry name" value="HOMEODOMAIN INTERACTING PROTEIN KINASE, ISOFORM D"/>
    <property type="match status" value="1"/>
</dbReference>
<dbReference type="PROSITE" id="PS50011">
    <property type="entry name" value="PROTEIN_KINASE_DOM"/>
    <property type="match status" value="1"/>
</dbReference>
<dbReference type="Gene3D" id="3.30.200.20">
    <property type="entry name" value="Phosphorylase Kinase, domain 1"/>
    <property type="match status" value="1"/>
</dbReference>
<dbReference type="PROSITE" id="PS00107">
    <property type="entry name" value="PROTEIN_KINASE_ATP"/>
    <property type="match status" value="1"/>
</dbReference>
<reference evidence="13" key="2">
    <citation type="submission" date="2025-09" db="UniProtKB">
        <authorList>
            <consortium name="Ensembl"/>
        </authorList>
    </citation>
    <scope>IDENTIFICATION</scope>
</reference>
<dbReference type="Ensembl" id="ENSEBUT00000010519.1">
    <property type="protein sequence ID" value="ENSEBUP00000009984.1"/>
    <property type="gene ID" value="ENSEBUG00000006399.1"/>
</dbReference>
<protein>
    <recommendedName>
        <fullName evidence="1">non-specific serine/threonine protein kinase</fullName>
        <ecNumber evidence="1">2.7.11.1</ecNumber>
    </recommendedName>
</protein>
<dbReference type="InterPro" id="IPR050494">
    <property type="entry name" value="Ser_Thr_dual-spec_kinase"/>
</dbReference>
<feature type="compositionally biased region" description="Basic and acidic residues" evidence="11">
    <location>
        <begin position="834"/>
        <end position="844"/>
    </location>
</feature>
<keyword evidence="14" id="KW-1185">Reference proteome</keyword>